<keyword evidence="1" id="KW-0812">Transmembrane</keyword>
<keyword evidence="3" id="KW-1185">Reference proteome</keyword>
<protein>
    <submittedName>
        <fullName evidence="2">Uncharacterized protein</fullName>
    </submittedName>
</protein>
<dbReference type="Proteomes" id="UP001611251">
    <property type="component" value="Unassembled WGS sequence"/>
</dbReference>
<comment type="caution">
    <text evidence="2">The sequence shown here is derived from an EMBL/GenBank/DDBJ whole genome shotgun (WGS) entry which is preliminary data.</text>
</comment>
<name>A0ABW7PZ75_9GAMM</name>
<organism evidence="2 3">
    <name type="scientific">Pantoea osteomyelitidis</name>
    <dbReference type="NCBI Taxonomy" id="3230026"/>
    <lineage>
        <taxon>Bacteria</taxon>
        <taxon>Pseudomonadati</taxon>
        <taxon>Pseudomonadota</taxon>
        <taxon>Gammaproteobacteria</taxon>
        <taxon>Enterobacterales</taxon>
        <taxon>Erwiniaceae</taxon>
        <taxon>Pantoea</taxon>
    </lineage>
</organism>
<proteinExistence type="predicted"/>
<dbReference type="RefSeq" id="WP_397215400.1">
    <property type="nucleotide sequence ID" value="NZ_JBGFSN010000004.1"/>
</dbReference>
<feature type="transmembrane region" description="Helical" evidence="1">
    <location>
        <begin position="21"/>
        <end position="44"/>
    </location>
</feature>
<evidence type="ECO:0000313" key="2">
    <source>
        <dbReference type="EMBL" id="MFH8135065.1"/>
    </source>
</evidence>
<accession>A0ABW7PZ75</accession>
<keyword evidence="1" id="KW-1133">Transmembrane helix</keyword>
<gene>
    <name evidence="2" type="ORF">ABU178_12890</name>
</gene>
<dbReference type="EMBL" id="JBGFSN010000004">
    <property type="protein sequence ID" value="MFH8135065.1"/>
    <property type="molecule type" value="Genomic_DNA"/>
</dbReference>
<keyword evidence="1" id="KW-0472">Membrane</keyword>
<evidence type="ECO:0000256" key="1">
    <source>
        <dbReference type="SAM" id="Phobius"/>
    </source>
</evidence>
<sequence length="47" mass="5732">MYLRNKTTFLDRYLFNHPHRVWRLTVFGCVTIWAVLLLVCMKYGELI</sequence>
<evidence type="ECO:0000313" key="3">
    <source>
        <dbReference type="Proteomes" id="UP001611251"/>
    </source>
</evidence>
<reference evidence="2 3" key="1">
    <citation type="submission" date="2024-08" db="EMBL/GenBank/DDBJ databases">
        <title>Pantoea ronii - a newly identified human opportunistic pathogen.</title>
        <authorList>
            <person name="Keidar-Friedman D."/>
            <person name="Sorek N."/>
            <person name="Leshin-Carmel D."/>
            <person name="Tsur A."/>
            <person name="Amsalem M."/>
            <person name="Tolkach D."/>
            <person name="Brosh-Nissimov T."/>
        </authorList>
    </citation>
    <scope>NUCLEOTIDE SEQUENCE [LARGE SCALE GENOMIC DNA]</scope>
    <source>
        <strain evidence="2 3">AA23256</strain>
    </source>
</reference>